<dbReference type="InterPro" id="IPR036390">
    <property type="entry name" value="WH_DNA-bd_sf"/>
</dbReference>
<dbReference type="GO" id="GO:0003700">
    <property type="term" value="F:DNA-binding transcription factor activity"/>
    <property type="evidence" value="ECO:0007669"/>
    <property type="project" value="InterPro"/>
</dbReference>
<dbReference type="GO" id="GO:0003677">
    <property type="term" value="F:DNA binding"/>
    <property type="evidence" value="ECO:0007669"/>
    <property type="project" value="UniProtKB-KW"/>
</dbReference>
<evidence type="ECO:0000259" key="4">
    <source>
        <dbReference type="PROSITE" id="PS50995"/>
    </source>
</evidence>
<evidence type="ECO:0000313" key="7">
    <source>
        <dbReference type="Proteomes" id="UP000196640"/>
    </source>
</evidence>
<keyword evidence="8" id="KW-1185">Reference proteome</keyword>
<evidence type="ECO:0000313" key="5">
    <source>
        <dbReference type="EMBL" id="OWJ77796.1"/>
    </source>
</evidence>
<reference evidence="7 8" key="1">
    <citation type="submission" date="2016-11" db="EMBL/GenBank/DDBJ databases">
        <title>Comparison of Traditional DNA-DNA Hybridization with In Silico Genomic Analysis.</title>
        <authorList>
            <person name="Nicholson A.C."/>
            <person name="Sammons S."/>
            <person name="Humrighouse B.W."/>
            <person name="Graziano J."/>
            <person name="Lasker B."/>
            <person name="Whitney A.M."/>
            <person name="Mcquiston J.R."/>
        </authorList>
    </citation>
    <scope>NUCLEOTIDE SEQUENCE [LARGE SCALE GENOMIC DNA]</scope>
    <source>
        <strain evidence="5 8">H1892</strain>
        <strain evidence="6 7">H2381</strain>
    </source>
</reference>
<gene>
    <name evidence="6" type="ORF">CDV52_19135</name>
    <name evidence="5" type="ORF">CDV53_04710</name>
</gene>
<dbReference type="InterPro" id="IPR000835">
    <property type="entry name" value="HTH_MarR-typ"/>
</dbReference>
<evidence type="ECO:0000313" key="8">
    <source>
        <dbReference type="Proteomes" id="UP000214673"/>
    </source>
</evidence>
<protein>
    <submittedName>
        <fullName evidence="6">MarR family transcriptional regulator</fullName>
    </submittedName>
</protein>
<dbReference type="Proteomes" id="UP000196640">
    <property type="component" value="Unassembled WGS sequence"/>
</dbReference>
<dbReference type="PRINTS" id="PR00598">
    <property type="entry name" value="HTHMARR"/>
</dbReference>
<dbReference type="OrthoDB" id="582199at2"/>
<dbReference type="AlphaFoldDB" id="A0A225D0P1"/>
<proteinExistence type="predicted"/>
<dbReference type="Gene3D" id="1.10.10.10">
    <property type="entry name" value="Winged helix-like DNA-binding domain superfamily/Winged helix DNA-binding domain"/>
    <property type="match status" value="1"/>
</dbReference>
<accession>A0A225D0P1</accession>
<dbReference type="PANTHER" id="PTHR33164">
    <property type="entry name" value="TRANSCRIPTIONAL REGULATOR, MARR FAMILY"/>
    <property type="match status" value="1"/>
</dbReference>
<dbReference type="Proteomes" id="UP000214673">
    <property type="component" value="Unassembled WGS sequence"/>
</dbReference>
<name>A0A225D0P1_9RHOB</name>
<evidence type="ECO:0000256" key="3">
    <source>
        <dbReference type="ARBA" id="ARBA00023163"/>
    </source>
</evidence>
<dbReference type="EMBL" id="NIPV01000015">
    <property type="protein sequence ID" value="OWJ77796.1"/>
    <property type="molecule type" value="Genomic_DNA"/>
</dbReference>
<keyword evidence="2" id="KW-0238">DNA-binding</keyword>
<feature type="domain" description="HTH marR-type" evidence="4">
    <location>
        <begin position="14"/>
        <end position="147"/>
    </location>
</feature>
<evidence type="ECO:0000256" key="1">
    <source>
        <dbReference type="ARBA" id="ARBA00023015"/>
    </source>
</evidence>
<keyword evidence="3" id="KW-0804">Transcription</keyword>
<dbReference type="GO" id="GO:0006950">
    <property type="term" value="P:response to stress"/>
    <property type="evidence" value="ECO:0007669"/>
    <property type="project" value="TreeGrafter"/>
</dbReference>
<dbReference type="EMBL" id="NIPX01000045">
    <property type="protein sequence ID" value="OWJ81212.1"/>
    <property type="molecule type" value="Genomic_DNA"/>
</dbReference>
<dbReference type="PROSITE" id="PS50995">
    <property type="entry name" value="HTH_MARR_2"/>
    <property type="match status" value="1"/>
</dbReference>
<sequence>MHLMQMHIIDPRLNADFGPKLIAVAQAWRRSIAQALADRGLSDATGLPLVVLHRSHAPMRQHVLAQRLGLECTSIVRTLDSLEREGLVMRQEDPADRRAKIVALTPAGCAMAPLIEAVFHDLRRELLAEVSPDDVAAAERLLDQMGAVLAKRLDKRKT</sequence>
<dbReference type="InterPro" id="IPR036388">
    <property type="entry name" value="WH-like_DNA-bd_sf"/>
</dbReference>
<dbReference type="InterPro" id="IPR023187">
    <property type="entry name" value="Tscrpt_reg_MarR-type_CS"/>
</dbReference>
<evidence type="ECO:0000313" key="6">
    <source>
        <dbReference type="EMBL" id="OWJ81212.1"/>
    </source>
</evidence>
<dbReference type="PANTHER" id="PTHR33164:SF64">
    <property type="entry name" value="TRANSCRIPTIONAL REGULATOR SLYA"/>
    <property type="match status" value="1"/>
</dbReference>
<dbReference type="InterPro" id="IPR039422">
    <property type="entry name" value="MarR/SlyA-like"/>
</dbReference>
<keyword evidence="1" id="KW-0805">Transcription regulation</keyword>
<evidence type="ECO:0000256" key="2">
    <source>
        <dbReference type="ARBA" id="ARBA00023125"/>
    </source>
</evidence>
<comment type="caution">
    <text evidence="6">The sequence shown here is derived from an EMBL/GenBank/DDBJ whole genome shotgun (WGS) entry which is preliminary data.</text>
</comment>
<dbReference type="SMART" id="SM00347">
    <property type="entry name" value="HTH_MARR"/>
    <property type="match status" value="1"/>
</dbReference>
<dbReference type="Pfam" id="PF01047">
    <property type="entry name" value="MarR"/>
    <property type="match status" value="1"/>
</dbReference>
<dbReference type="SUPFAM" id="SSF46785">
    <property type="entry name" value="Winged helix' DNA-binding domain"/>
    <property type="match status" value="1"/>
</dbReference>
<dbReference type="PROSITE" id="PS01117">
    <property type="entry name" value="HTH_MARR_1"/>
    <property type="match status" value="1"/>
</dbReference>
<organism evidence="6 7">
    <name type="scientific">Haematobacter missouriensis</name>
    <dbReference type="NCBI Taxonomy" id="366616"/>
    <lineage>
        <taxon>Bacteria</taxon>
        <taxon>Pseudomonadati</taxon>
        <taxon>Pseudomonadota</taxon>
        <taxon>Alphaproteobacteria</taxon>
        <taxon>Rhodobacterales</taxon>
        <taxon>Paracoccaceae</taxon>
        <taxon>Haematobacter</taxon>
    </lineage>
</organism>